<name>A0A5B7F436_PORTR</name>
<reference evidence="2 3" key="1">
    <citation type="submission" date="2019-05" db="EMBL/GenBank/DDBJ databases">
        <title>Another draft genome of Portunus trituberculatus and its Hox gene families provides insights of decapod evolution.</title>
        <authorList>
            <person name="Jeong J.-H."/>
            <person name="Song I."/>
            <person name="Kim S."/>
            <person name="Choi T."/>
            <person name="Kim D."/>
            <person name="Ryu S."/>
            <person name="Kim W."/>
        </authorList>
    </citation>
    <scope>NUCLEOTIDE SEQUENCE [LARGE SCALE GENOMIC DNA]</scope>
    <source>
        <tissue evidence="2">Muscle</tissue>
    </source>
</reference>
<proteinExistence type="predicted"/>
<accession>A0A5B7F436</accession>
<evidence type="ECO:0000313" key="3">
    <source>
        <dbReference type="Proteomes" id="UP000324222"/>
    </source>
</evidence>
<feature type="region of interest" description="Disordered" evidence="1">
    <location>
        <begin position="1"/>
        <end position="25"/>
    </location>
</feature>
<organism evidence="2 3">
    <name type="scientific">Portunus trituberculatus</name>
    <name type="common">Swimming crab</name>
    <name type="synonym">Neptunus trituberculatus</name>
    <dbReference type="NCBI Taxonomy" id="210409"/>
    <lineage>
        <taxon>Eukaryota</taxon>
        <taxon>Metazoa</taxon>
        <taxon>Ecdysozoa</taxon>
        <taxon>Arthropoda</taxon>
        <taxon>Crustacea</taxon>
        <taxon>Multicrustacea</taxon>
        <taxon>Malacostraca</taxon>
        <taxon>Eumalacostraca</taxon>
        <taxon>Eucarida</taxon>
        <taxon>Decapoda</taxon>
        <taxon>Pleocyemata</taxon>
        <taxon>Brachyura</taxon>
        <taxon>Eubrachyura</taxon>
        <taxon>Portunoidea</taxon>
        <taxon>Portunidae</taxon>
        <taxon>Portuninae</taxon>
        <taxon>Portunus</taxon>
    </lineage>
</organism>
<comment type="caution">
    <text evidence="2">The sequence shown here is derived from an EMBL/GenBank/DDBJ whole genome shotgun (WGS) entry which is preliminary data.</text>
</comment>
<keyword evidence="3" id="KW-1185">Reference proteome</keyword>
<dbReference type="AlphaFoldDB" id="A0A5B7F436"/>
<sequence length="85" mass="9688">MCIHSERLQHLAPGQHTRATSSGERPNMNIFCNTLKILLHSINNYSSTNTNTRHVTHYTSKHPQRCLSAISELKHNLKGTHDELD</sequence>
<protein>
    <submittedName>
        <fullName evidence="2">Uncharacterized protein</fullName>
    </submittedName>
</protein>
<evidence type="ECO:0000256" key="1">
    <source>
        <dbReference type="SAM" id="MobiDB-lite"/>
    </source>
</evidence>
<dbReference type="EMBL" id="VSRR010004513">
    <property type="protein sequence ID" value="MPC39898.1"/>
    <property type="molecule type" value="Genomic_DNA"/>
</dbReference>
<dbReference type="Proteomes" id="UP000324222">
    <property type="component" value="Unassembled WGS sequence"/>
</dbReference>
<gene>
    <name evidence="2" type="ORF">E2C01_033450</name>
</gene>
<evidence type="ECO:0000313" key="2">
    <source>
        <dbReference type="EMBL" id="MPC39898.1"/>
    </source>
</evidence>